<name>A0AAC9LLV7_9FLAO</name>
<protein>
    <recommendedName>
        <fullName evidence="3">Cell division protein FtsQ</fullName>
    </recommendedName>
</protein>
<dbReference type="AlphaFoldDB" id="A0AAC9LLV7"/>
<evidence type="ECO:0000313" key="2">
    <source>
        <dbReference type="Proteomes" id="UP000187506"/>
    </source>
</evidence>
<sequence>MKINWNYIKAVVLFGVVVFLFAFSSAKNGNRKVEKTTIEFVEEQKPFITHATVSKLLIQNQQPLTSVPKETLDLNVLESALNANAMIEKADIFLDVNGDFSVKIKQKKPIARVLNSNSYYIDSKGGYMPLSSNFTARVPIVTGEVSKKKLGNVFAIASKIEQDEFLKKNVVEIIQNKNNSIDLKLRQCSFIVQIGKLEHLDKKINNLKAFFKKALKDKSLEKYSKVNLQFENQVVCTKV</sequence>
<organism evidence="1 2">
    <name type="scientific">Lacinutrix venerupis</name>
    <dbReference type="NCBI Taxonomy" id="1486034"/>
    <lineage>
        <taxon>Bacteria</taxon>
        <taxon>Pseudomonadati</taxon>
        <taxon>Bacteroidota</taxon>
        <taxon>Flavobacteriia</taxon>
        <taxon>Flavobacteriales</taxon>
        <taxon>Flavobacteriaceae</taxon>
        <taxon>Lacinutrix</taxon>
    </lineage>
</organism>
<dbReference type="EMBL" id="CP019352">
    <property type="protein sequence ID" value="APY01251.1"/>
    <property type="molecule type" value="Genomic_DNA"/>
</dbReference>
<gene>
    <name evidence="1" type="ORF">BWR22_13360</name>
</gene>
<evidence type="ECO:0000313" key="1">
    <source>
        <dbReference type="EMBL" id="APY01251.1"/>
    </source>
</evidence>
<accession>A0AAC9LLV7</accession>
<proteinExistence type="predicted"/>
<evidence type="ECO:0008006" key="3">
    <source>
        <dbReference type="Google" id="ProtNLM"/>
    </source>
</evidence>
<dbReference type="KEGG" id="lvn:BWR22_13360"/>
<reference evidence="1 2" key="1">
    <citation type="submission" date="2017-01" db="EMBL/GenBank/DDBJ databases">
        <title>Complete genome of Lacinutrix venerupis DOK2-8 isolated from seawater in Dokdo.</title>
        <authorList>
            <person name="Chi W.-J."/>
            <person name="Kim J.H."/>
        </authorList>
    </citation>
    <scope>NUCLEOTIDE SEQUENCE [LARGE SCALE GENOMIC DNA]</scope>
    <source>
        <strain evidence="1 2">DOK2-8</strain>
    </source>
</reference>
<dbReference type="RefSeq" id="WP_076734154.1">
    <property type="nucleotide sequence ID" value="NZ_CP019352.1"/>
</dbReference>
<keyword evidence="2" id="KW-1185">Reference proteome</keyword>
<dbReference type="Proteomes" id="UP000187506">
    <property type="component" value="Chromosome"/>
</dbReference>